<dbReference type="InterPro" id="IPR028065">
    <property type="entry name" value="TERB2"/>
</dbReference>
<name>A0A210QDV1_MIZYE</name>
<keyword evidence="3" id="KW-1185">Reference proteome</keyword>
<sequence>MGDAETSLFLQGQTAWFSSSVSKRKVKLWMKHGGLIEEIDHAQFIFSEDEEAADTKQIFSSEAYLDEHLAVFHAMYVTDCVKQKNGSKIPLGDYFLPPKDVQQLIRKQKRFKWEGVQESDEDDSSSSSSEEGNASQEAGGGNQKENKIQFEDYIDIQVLAKMSGEIVDFFPGRDGCEVSSKNKSKS</sequence>
<dbReference type="OrthoDB" id="5278943at2759"/>
<reference evidence="2 3" key="1">
    <citation type="journal article" date="2017" name="Nat. Ecol. Evol.">
        <title>Scallop genome provides insights into evolution of bilaterian karyotype and development.</title>
        <authorList>
            <person name="Wang S."/>
            <person name="Zhang J."/>
            <person name="Jiao W."/>
            <person name="Li J."/>
            <person name="Xun X."/>
            <person name="Sun Y."/>
            <person name="Guo X."/>
            <person name="Huan P."/>
            <person name="Dong B."/>
            <person name="Zhang L."/>
            <person name="Hu X."/>
            <person name="Sun X."/>
            <person name="Wang J."/>
            <person name="Zhao C."/>
            <person name="Wang Y."/>
            <person name="Wang D."/>
            <person name="Huang X."/>
            <person name="Wang R."/>
            <person name="Lv J."/>
            <person name="Li Y."/>
            <person name="Zhang Z."/>
            <person name="Liu B."/>
            <person name="Lu W."/>
            <person name="Hui Y."/>
            <person name="Liang J."/>
            <person name="Zhou Z."/>
            <person name="Hou R."/>
            <person name="Li X."/>
            <person name="Liu Y."/>
            <person name="Li H."/>
            <person name="Ning X."/>
            <person name="Lin Y."/>
            <person name="Zhao L."/>
            <person name="Xing Q."/>
            <person name="Dou J."/>
            <person name="Li Y."/>
            <person name="Mao J."/>
            <person name="Guo H."/>
            <person name="Dou H."/>
            <person name="Li T."/>
            <person name="Mu C."/>
            <person name="Jiang W."/>
            <person name="Fu Q."/>
            <person name="Fu X."/>
            <person name="Miao Y."/>
            <person name="Liu J."/>
            <person name="Yu Q."/>
            <person name="Li R."/>
            <person name="Liao H."/>
            <person name="Li X."/>
            <person name="Kong Y."/>
            <person name="Jiang Z."/>
            <person name="Chourrout D."/>
            <person name="Li R."/>
            <person name="Bao Z."/>
        </authorList>
    </citation>
    <scope>NUCLEOTIDE SEQUENCE [LARGE SCALE GENOMIC DNA]</scope>
    <source>
        <strain evidence="2 3">PY_sf001</strain>
    </source>
</reference>
<proteinExistence type="predicted"/>
<comment type="caution">
    <text evidence="2">The sequence shown here is derived from an EMBL/GenBank/DDBJ whole genome shotgun (WGS) entry which is preliminary data.</text>
</comment>
<dbReference type="PANTHER" id="PTHR35345">
    <property type="entry name" value="TELOMERE REPEATS-BINDING BOUQUET FORMATION PROTEIN 2"/>
    <property type="match status" value="1"/>
</dbReference>
<evidence type="ECO:0000256" key="1">
    <source>
        <dbReference type="SAM" id="MobiDB-lite"/>
    </source>
</evidence>
<accession>A0A210QDV1</accession>
<dbReference type="GO" id="GO:0070197">
    <property type="term" value="P:meiotic attachment of telomere to nuclear envelope"/>
    <property type="evidence" value="ECO:0007669"/>
    <property type="project" value="TreeGrafter"/>
</dbReference>
<dbReference type="STRING" id="6573.A0A210QDV1"/>
<dbReference type="Proteomes" id="UP000242188">
    <property type="component" value="Unassembled WGS sequence"/>
</dbReference>
<dbReference type="Pfam" id="PF15101">
    <property type="entry name" value="TERB2"/>
    <property type="match status" value="1"/>
</dbReference>
<gene>
    <name evidence="2" type="ORF">KP79_PYT14929</name>
</gene>
<dbReference type="GO" id="GO:0005637">
    <property type="term" value="C:nuclear inner membrane"/>
    <property type="evidence" value="ECO:0007669"/>
    <property type="project" value="TreeGrafter"/>
</dbReference>
<protein>
    <submittedName>
        <fullName evidence="2">Uncharacterized protein</fullName>
    </submittedName>
</protein>
<dbReference type="PANTHER" id="PTHR35345:SF1">
    <property type="entry name" value="TELOMERE REPEATS-BINDING BOUQUET FORMATION PROTEIN 2"/>
    <property type="match status" value="1"/>
</dbReference>
<feature type="region of interest" description="Disordered" evidence="1">
    <location>
        <begin position="114"/>
        <end position="146"/>
    </location>
</feature>
<dbReference type="GO" id="GO:0007129">
    <property type="term" value="P:homologous chromosome pairing at meiosis"/>
    <property type="evidence" value="ECO:0007669"/>
    <property type="project" value="TreeGrafter"/>
</dbReference>
<organism evidence="2 3">
    <name type="scientific">Mizuhopecten yessoensis</name>
    <name type="common">Japanese scallop</name>
    <name type="synonym">Patinopecten yessoensis</name>
    <dbReference type="NCBI Taxonomy" id="6573"/>
    <lineage>
        <taxon>Eukaryota</taxon>
        <taxon>Metazoa</taxon>
        <taxon>Spiralia</taxon>
        <taxon>Lophotrochozoa</taxon>
        <taxon>Mollusca</taxon>
        <taxon>Bivalvia</taxon>
        <taxon>Autobranchia</taxon>
        <taxon>Pteriomorphia</taxon>
        <taxon>Pectinida</taxon>
        <taxon>Pectinoidea</taxon>
        <taxon>Pectinidae</taxon>
        <taxon>Mizuhopecten</taxon>
    </lineage>
</organism>
<dbReference type="EMBL" id="NEDP02004063">
    <property type="protein sequence ID" value="OWF46937.1"/>
    <property type="molecule type" value="Genomic_DNA"/>
</dbReference>
<evidence type="ECO:0000313" key="3">
    <source>
        <dbReference type="Proteomes" id="UP000242188"/>
    </source>
</evidence>
<dbReference type="AlphaFoldDB" id="A0A210QDV1"/>
<evidence type="ECO:0000313" key="2">
    <source>
        <dbReference type="EMBL" id="OWF46937.1"/>
    </source>
</evidence>
<feature type="compositionally biased region" description="Low complexity" evidence="1">
    <location>
        <begin position="125"/>
        <end position="137"/>
    </location>
</feature>